<evidence type="ECO:0000256" key="3">
    <source>
        <dbReference type="ARBA" id="ARBA00022692"/>
    </source>
</evidence>
<evidence type="ECO:0000256" key="4">
    <source>
        <dbReference type="ARBA" id="ARBA00022989"/>
    </source>
</evidence>
<keyword evidence="2" id="KW-0813">Transport</keyword>
<comment type="caution">
    <text evidence="7">The sequence shown here is derived from an EMBL/GenBank/DDBJ whole genome shotgun (WGS) entry which is preliminary data.</text>
</comment>
<keyword evidence="4 6" id="KW-1133">Transmembrane helix</keyword>
<evidence type="ECO:0008006" key="9">
    <source>
        <dbReference type="Google" id="ProtNLM"/>
    </source>
</evidence>
<evidence type="ECO:0000256" key="2">
    <source>
        <dbReference type="ARBA" id="ARBA00022448"/>
    </source>
</evidence>
<evidence type="ECO:0000256" key="5">
    <source>
        <dbReference type="ARBA" id="ARBA00023136"/>
    </source>
</evidence>
<evidence type="ECO:0000256" key="1">
    <source>
        <dbReference type="ARBA" id="ARBA00004167"/>
    </source>
</evidence>
<evidence type="ECO:0000313" key="7">
    <source>
        <dbReference type="EMBL" id="PVU99043.1"/>
    </source>
</evidence>
<feature type="transmembrane region" description="Helical" evidence="6">
    <location>
        <begin position="86"/>
        <end position="105"/>
    </location>
</feature>
<protein>
    <recommendedName>
        <fullName evidence="9">t-SNARE coiled-coil homology domain-containing protein</fullName>
    </recommendedName>
</protein>
<reference evidence="7 8" key="1">
    <citation type="journal article" date="2018" name="MBio">
        <title>Comparative Genomics Reveals the Core Gene Toolbox for the Fungus-Insect Symbiosis.</title>
        <authorList>
            <person name="Wang Y."/>
            <person name="Stata M."/>
            <person name="Wang W."/>
            <person name="Stajich J.E."/>
            <person name="White M.M."/>
            <person name="Moncalvo J.M."/>
        </authorList>
    </citation>
    <scope>NUCLEOTIDE SEQUENCE [LARGE SCALE GENOMIC DNA]</scope>
    <source>
        <strain evidence="7 8">AUS-77-4</strain>
    </source>
</reference>
<dbReference type="OrthoDB" id="5596416at2759"/>
<dbReference type="EMBL" id="MBFT01000055">
    <property type="protein sequence ID" value="PVU99043.1"/>
    <property type="molecule type" value="Genomic_DNA"/>
</dbReference>
<accession>A0A2T9Z377</accession>
<dbReference type="GO" id="GO:0016020">
    <property type="term" value="C:membrane"/>
    <property type="evidence" value="ECO:0007669"/>
    <property type="project" value="UniProtKB-SubCell"/>
</dbReference>
<dbReference type="STRING" id="61424.A0A2T9Z377"/>
<sequence length="109" mass="12479">MYPHNKNDQNNQNHAISLENQSVLEAQNDIRLNNLSKKITGDIYQDVVNQNSFLDSSSTSYDNAGGLIGRSQRDLRRTVSTRNSRFLCLLVLLIVFSFFIISYLIKLLK</sequence>
<proteinExistence type="predicted"/>
<gene>
    <name evidence="7" type="ORF">BB559_001053</name>
</gene>
<dbReference type="Proteomes" id="UP000245699">
    <property type="component" value="Unassembled WGS sequence"/>
</dbReference>
<evidence type="ECO:0000256" key="6">
    <source>
        <dbReference type="SAM" id="Phobius"/>
    </source>
</evidence>
<keyword evidence="3 6" id="KW-0812">Transmembrane</keyword>
<organism evidence="7 8">
    <name type="scientific">Furculomyces boomerangus</name>
    <dbReference type="NCBI Taxonomy" id="61424"/>
    <lineage>
        <taxon>Eukaryota</taxon>
        <taxon>Fungi</taxon>
        <taxon>Fungi incertae sedis</taxon>
        <taxon>Zoopagomycota</taxon>
        <taxon>Kickxellomycotina</taxon>
        <taxon>Harpellomycetes</taxon>
        <taxon>Harpellales</taxon>
        <taxon>Harpellaceae</taxon>
        <taxon>Furculomyces</taxon>
    </lineage>
</organism>
<dbReference type="PANTHER" id="PTHR12791">
    <property type="entry name" value="GOLGI SNARE BET1-RELATED"/>
    <property type="match status" value="1"/>
</dbReference>
<keyword evidence="8" id="KW-1185">Reference proteome</keyword>
<evidence type="ECO:0000313" key="8">
    <source>
        <dbReference type="Proteomes" id="UP000245699"/>
    </source>
</evidence>
<name>A0A2T9Z377_9FUNG</name>
<keyword evidence="5 6" id="KW-0472">Membrane</keyword>
<dbReference type="AlphaFoldDB" id="A0A2T9Z377"/>
<comment type="subcellular location">
    <subcellularLocation>
        <location evidence="1">Membrane</location>
        <topology evidence="1">Single-pass membrane protein</topology>
    </subcellularLocation>
</comment>